<dbReference type="InterPro" id="IPR001387">
    <property type="entry name" value="Cro/C1-type_HTH"/>
</dbReference>
<dbReference type="SUPFAM" id="SSF47413">
    <property type="entry name" value="lambda repressor-like DNA-binding domains"/>
    <property type="match status" value="1"/>
</dbReference>
<accession>A0A2U8HEN6</accession>
<dbReference type="InterPro" id="IPR010982">
    <property type="entry name" value="Lambda_DNA-bd_dom_sf"/>
</dbReference>
<reference evidence="2 3" key="1">
    <citation type="submission" date="2017-06" db="EMBL/GenBank/DDBJ databases">
        <title>Yangia sp. YSBP01 complete genome sequence.</title>
        <authorList>
            <person name="Woo J.-H."/>
            <person name="Kim H.-S."/>
        </authorList>
    </citation>
    <scope>NUCLEOTIDE SEQUENCE [LARGE SCALE GENOMIC DNA]</scope>
    <source>
        <strain evidence="2 3">YSBP01</strain>
    </source>
</reference>
<dbReference type="Proteomes" id="UP000244915">
    <property type="component" value="Chromosome 1"/>
</dbReference>
<dbReference type="AlphaFoldDB" id="A0A2U8HEN6"/>
<dbReference type="EMBL" id="CP022189">
    <property type="protein sequence ID" value="AWI84281.1"/>
    <property type="molecule type" value="Genomic_DNA"/>
</dbReference>
<dbReference type="OrthoDB" id="7206663at2"/>
<feature type="domain" description="HTH cro/C1-type" evidence="1">
    <location>
        <begin position="8"/>
        <end position="61"/>
    </location>
</feature>
<dbReference type="CDD" id="cd00093">
    <property type="entry name" value="HTH_XRE"/>
    <property type="match status" value="1"/>
</dbReference>
<sequence length="76" mass="7938">MILTAAQVRAARAVLGWTLADLSERAGVARSSVQLVEKGSDARASTLRALAKAIRAAGIDFGPNGRAIFWDEGVGE</sequence>
<dbReference type="GO" id="GO:0003677">
    <property type="term" value="F:DNA binding"/>
    <property type="evidence" value="ECO:0007669"/>
    <property type="project" value="InterPro"/>
</dbReference>
<evidence type="ECO:0000313" key="2">
    <source>
        <dbReference type="EMBL" id="AWI84281.1"/>
    </source>
</evidence>
<proteinExistence type="predicted"/>
<organism evidence="2 3">
    <name type="scientific">Alloyangia pacifica</name>
    <dbReference type="NCBI Taxonomy" id="311180"/>
    <lineage>
        <taxon>Bacteria</taxon>
        <taxon>Pseudomonadati</taxon>
        <taxon>Pseudomonadota</taxon>
        <taxon>Alphaproteobacteria</taxon>
        <taxon>Rhodobacterales</taxon>
        <taxon>Roseobacteraceae</taxon>
        <taxon>Alloyangia</taxon>
    </lineage>
</organism>
<gene>
    <name evidence="2" type="ORF">CEW88_11645</name>
</gene>
<dbReference type="SMART" id="SM00530">
    <property type="entry name" value="HTH_XRE"/>
    <property type="match status" value="1"/>
</dbReference>
<evidence type="ECO:0000259" key="1">
    <source>
        <dbReference type="PROSITE" id="PS50943"/>
    </source>
</evidence>
<dbReference type="Pfam" id="PF01381">
    <property type="entry name" value="HTH_3"/>
    <property type="match status" value="1"/>
</dbReference>
<name>A0A2U8HEN6_9RHOB</name>
<dbReference type="PROSITE" id="PS50943">
    <property type="entry name" value="HTH_CROC1"/>
    <property type="match status" value="1"/>
</dbReference>
<evidence type="ECO:0000313" key="3">
    <source>
        <dbReference type="Proteomes" id="UP000244915"/>
    </source>
</evidence>
<dbReference type="Gene3D" id="1.10.260.40">
    <property type="entry name" value="lambda repressor-like DNA-binding domains"/>
    <property type="match status" value="1"/>
</dbReference>
<dbReference type="KEGG" id="ypac:CEW88_11645"/>
<protein>
    <recommendedName>
        <fullName evidence="1">HTH cro/C1-type domain-containing protein</fullName>
    </recommendedName>
</protein>